<name>A0AAW1UPU6_9CUCU</name>
<dbReference type="GO" id="GO:0004252">
    <property type="term" value="F:serine-type endopeptidase activity"/>
    <property type="evidence" value="ECO:0007669"/>
    <property type="project" value="InterPro"/>
</dbReference>
<feature type="domain" description="Peptidase S1" evidence="6">
    <location>
        <begin position="1153"/>
        <end position="1389"/>
    </location>
</feature>
<comment type="caution">
    <text evidence="2">Lacks conserved residue(s) required for the propagation of feature annotation.</text>
</comment>
<dbReference type="SMART" id="SM00192">
    <property type="entry name" value="LDLa"/>
    <property type="match status" value="9"/>
</dbReference>
<feature type="disulfide bond" evidence="2">
    <location>
        <begin position="1614"/>
        <end position="1629"/>
    </location>
</feature>
<dbReference type="Pfam" id="PF00057">
    <property type="entry name" value="Ldl_recept_a"/>
    <property type="match status" value="3"/>
</dbReference>
<dbReference type="EMBL" id="JARQZJ010000071">
    <property type="protein sequence ID" value="KAK9881866.1"/>
    <property type="molecule type" value="Genomic_DNA"/>
</dbReference>
<feature type="disulfide bond" evidence="2">
    <location>
        <begin position="1420"/>
        <end position="1435"/>
    </location>
</feature>
<protein>
    <recommendedName>
        <fullName evidence="6">Peptidase S1 domain-containing protein</fullName>
    </recommendedName>
</protein>
<dbReference type="CDD" id="cd00112">
    <property type="entry name" value="LDLa"/>
    <property type="match status" value="8"/>
</dbReference>
<dbReference type="PROSITE" id="PS00135">
    <property type="entry name" value="TRYPSIN_SER"/>
    <property type="match status" value="1"/>
</dbReference>
<feature type="disulfide bond" evidence="2">
    <location>
        <begin position="2013"/>
        <end position="2025"/>
    </location>
</feature>
<feature type="disulfide bond" evidence="2">
    <location>
        <begin position="2102"/>
        <end position="2117"/>
    </location>
</feature>
<evidence type="ECO:0000313" key="8">
    <source>
        <dbReference type="Proteomes" id="UP001431783"/>
    </source>
</evidence>
<evidence type="ECO:0000256" key="5">
    <source>
        <dbReference type="SAM" id="Phobius"/>
    </source>
</evidence>
<dbReference type="SUPFAM" id="SSF57424">
    <property type="entry name" value="LDL receptor-like module"/>
    <property type="match status" value="5"/>
</dbReference>
<dbReference type="PANTHER" id="PTHR24258:SF140">
    <property type="entry name" value="BCDNA.GH08420-RELATED"/>
    <property type="match status" value="1"/>
</dbReference>
<dbReference type="Pfam" id="PF00089">
    <property type="entry name" value="Trypsin"/>
    <property type="match status" value="1"/>
</dbReference>
<keyword evidence="3" id="KW-0720">Serine protease</keyword>
<sequence>MERSPSPEPFREPDGMVTIDLNKQSPILCKRKISEINPKRSQNVVSGLIVILIFCLLSFLTAIFIHLDDIERFSSKFQNKHKKEIPDSPQHLKSEWVDESSIEQQTCGLNFRYQYETQLSVCEKTKTFTDCCHRYLRSNLEEINEACSIIEILNLLSEYQKLFPYRFKRNADNEHTASNSTTEIENQRNSKIGTKKKIQSYLQTLNEPLRKELPDLWNWIENSVLKESSQPKEKPFDKNDNDNAITIDDHNFDKNQGILINNHENRSNIGLDIYPIEASNISNSENVHQQSIFAKNASEHLPKKSNLFIENNESRNHENSSLPLETTEVKQGLPDDTLSQNTHNLLNFQKEYNRNVISLPKYITSKDDEPKTPAEIYINFFSYSNPSNEKNQHSFLVYNNENTFEPSRLLNKLDRVSIKRRKKRYTMNEIYSEYNFPSEDQSLPIDEYSGMENNYGNYNQDQNNEYKNQYGQNEEEAESSNGYSYEGIPQDSKLGTPVSDPSSKEEEHYSNEMNRPSLSEEKNFESETELTTFMKRKEELQNQSRNVLKMRGKTTGNFKKTDPHTATSTNKTSVERSSEKISTDEIMHEDSTHGNSKKHEIVNGNPRGNGPSFKGVSIVSSTEQKDALKEFTSTTSSDLLDATDSIQSINQIQANNESIRVDFENTTIILAERKDKVTITTTETSLGDDKIDELSHTSDFRRVSSNLDFRVSPQQGDFVPKTKGSRFPGSNDDVQSIQNNLVNTCMHPPTYTLGSPYKYAVAYDSQFLNVLPSDNIHKPSPIYVINPSVFSYIPPSPIVPHYGSTNQNYNPYGIVNPMVPLPNTNNIGQGSVQVTGASGQYYLCNPIPAPTNGNAVVNVPGVEIRREVEKGRMSKLQRTSNVYTRNMFRNRTRAALECPMEEQSCLDGSKCISGRHVCDNEVHCEDGSDEMFCSCRDRIGEIRLCDGYYDCPDGEDEKGCFGCAEDEISCDDWSRFRKGTCVPIEQRCDGVRNCDVTGKDEDDCSILTDHMGESNPIKVSNAVGFLHRNFKGKWYPTCFGSELWAMDVCKTEAGPSNSAPKSHLVPISENYNGEFINILSNREMGLVDSCVQGRGAFVECPPLFCGLRMTVKNPYRPQEVDTNEDLDLSRNIERVSNGTPHHIRDFVLGNERVVGGKASQPAAWPWVVSIYKNGIFHCGGVIISELWVVTAAHCVDKYWLFYYEVQAGILRRFSYSPMEQSRWVVAAIAHEEYNKSNLKNDIALLKLSSPVRYNRYVRPICLPSEATAGQDFLRGPSPGTICTTVGWGAIMEHGTDPDHMREVQVPILKRCKHPEDEEGNEICAGLFEGGKDACQGDSGGPFMCQNPNNPSQWYLSGIVSHGEGCARPNEPGVYTRVSEYIGWIADNIREDNFFLRTPLEKCPGYVCKDINKCIPRKRRCDKFVDCLLGDDESNCENNFHNIFKHSRIFQPFFRESPKAIEKSRKHSQKTNDDIVLGTAIINAEDESEVTTEALETIIKTDREKHTNKSNLIYKYEKKEYFNNNTDDPDIFRCNKMLQIIPLEKRCNKVFDCEDATDEKNCQCVDYLKLEHPASICDGTVDCIDQSDENICYSCKKNEFNCKISQMCISSSLRCDGIPDCTRSEDELDCVALTNGKTLILDSDFRPNLHMSGIVSVNRFGSWRPYCLPINNKTKSEAEIAAGVCNYLGYEDYTGFKKLYIYNESLVIKSKNYLEIQLENKFNSSKCLGMYLWCSNTTTNKNIATKTDLYQPYNAPWNAVIFAGGVYKCMGALLNNQWIITSVKCFDNIMMYNVTSLSVSLGKGLKYLNIASPHEEIVRVIKAVEVNGSDIALLKLEHRVNFNRYIQPTHLTSSSSIANQWYEDCMALGIADDRIEIVLLRSNNSCSRGNKCFNAVHERNCSTNSWSGVITCNYGNGWYPASVFEMRDGVCGFLQPTKLTNIQYWTQIIGEKIMDNDSRVPSVACDGYLCKLGNCIKIQEVCDGIPHCRLAEDEDFTMCRNRENFCHLTNTCICPKDHITCANGLCVPKKKFCDRNNDCGDFSDEPSICTCRSYLILAHPENVCDGVVHCSDRSDEDPTLCPCHSQNFKCERSGKCIGNEMVCDDHKDCPDGEDESKCYSLISNMFSPSSGEVMTKIAGQMSVGCFPDIPSQAVLDKICEDSGYARCADHHLTEFNVDSNDTLVLILNNFHVVWIRRDREMPLMYRMRTGSDAHLSFRKQTNCHRLYVQCI</sequence>
<dbReference type="GO" id="GO:0006508">
    <property type="term" value="P:proteolysis"/>
    <property type="evidence" value="ECO:0007669"/>
    <property type="project" value="UniProtKB-KW"/>
</dbReference>
<feature type="compositionally biased region" description="Low complexity" evidence="4">
    <location>
        <begin position="452"/>
        <end position="466"/>
    </location>
</feature>
<reference evidence="7 8" key="1">
    <citation type="submission" date="2023-03" db="EMBL/GenBank/DDBJ databases">
        <title>Genome insight into feeding habits of ladybird beetles.</title>
        <authorList>
            <person name="Li H.-S."/>
            <person name="Huang Y.-H."/>
            <person name="Pang H."/>
        </authorList>
    </citation>
    <scope>NUCLEOTIDE SEQUENCE [LARGE SCALE GENOMIC DNA]</scope>
    <source>
        <strain evidence="7">SYSU_2023b</strain>
        <tissue evidence="7">Whole body</tissue>
    </source>
</reference>
<keyword evidence="5" id="KW-0472">Membrane</keyword>
<dbReference type="PANTHER" id="PTHR24258">
    <property type="entry name" value="SERINE PROTEASE-RELATED"/>
    <property type="match status" value="1"/>
</dbReference>
<feature type="compositionally biased region" description="Polar residues" evidence="4">
    <location>
        <begin position="554"/>
        <end position="572"/>
    </location>
</feature>
<feature type="domain" description="Peptidase S1" evidence="6">
    <location>
        <begin position="1742"/>
        <end position="1950"/>
    </location>
</feature>
<dbReference type="InterPro" id="IPR009003">
    <property type="entry name" value="Peptidase_S1_PA"/>
</dbReference>
<evidence type="ECO:0000256" key="2">
    <source>
        <dbReference type="PROSITE-ProRule" id="PRU00124"/>
    </source>
</evidence>
<dbReference type="InterPro" id="IPR043504">
    <property type="entry name" value="Peptidase_S1_PA_chymotrypsin"/>
</dbReference>
<dbReference type="Gene3D" id="4.10.400.10">
    <property type="entry name" value="Low-density Lipoprotein Receptor"/>
    <property type="match status" value="5"/>
</dbReference>
<dbReference type="InterPro" id="IPR018114">
    <property type="entry name" value="TRYPSIN_HIS"/>
</dbReference>
<feature type="region of interest" description="Disordered" evidence="4">
    <location>
        <begin position="439"/>
        <end position="616"/>
    </location>
</feature>
<dbReference type="PROSITE" id="PS50068">
    <property type="entry name" value="LDLRA_2"/>
    <property type="match status" value="8"/>
</dbReference>
<keyword evidence="3" id="KW-0645">Protease</keyword>
<evidence type="ECO:0000256" key="4">
    <source>
        <dbReference type="SAM" id="MobiDB-lite"/>
    </source>
</evidence>
<dbReference type="InterPro" id="IPR002172">
    <property type="entry name" value="LDrepeatLR_classA_rpt"/>
</dbReference>
<dbReference type="InterPro" id="IPR036055">
    <property type="entry name" value="LDL_receptor-like_sf"/>
</dbReference>
<organism evidence="7 8">
    <name type="scientific">Henosepilachna vigintioctopunctata</name>
    <dbReference type="NCBI Taxonomy" id="420089"/>
    <lineage>
        <taxon>Eukaryota</taxon>
        <taxon>Metazoa</taxon>
        <taxon>Ecdysozoa</taxon>
        <taxon>Arthropoda</taxon>
        <taxon>Hexapoda</taxon>
        <taxon>Insecta</taxon>
        <taxon>Pterygota</taxon>
        <taxon>Neoptera</taxon>
        <taxon>Endopterygota</taxon>
        <taxon>Coleoptera</taxon>
        <taxon>Polyphaga</taxon>
        <taxon>Cucujiformia</taxon>
        <taxon>Coccinelloidea</taxon>
        <taxon>Coccinellidae</taxon>
        <taxon>Epilachninae</taxon>
        <taxon>Epilachnini</taxon>
        <taxon>Henosepilachna</taxon>
    </lineage>
</organism>
<accession>A0AAW1UPU6</accession>
<dbReference type="PRINTS" id="PR00261">
    <property type="entry name" value="LDLRECEPTOR"/>
</dbReference>
<dbReference type="InterPro" id="IPR015420">
    <property type="entry name" value="Peptidase_S1A_nudel"/>
</dbReference>
<feature type="transmembrane region" description="Helical" evidence="5">
    <location>
        <begin position="44"/>
        <end position="67"/>
    </location>
</feature>
<feature type="compositionally biased region" description="Basic and acidic residues" evidence="4">
    <location>
        <begin position="573"/>
        <end position="601"/>
    </location>
</feature>
<dbReference type="InterPro" id="IPR023415">
    <property type="entry name" value="LDLR_class-A_CS"/>
</dbReference>
<dbReference type="Gene3D" id="2.40.10.10">
    <property type="entry name" value="Trypsin-like serine proteases"/>
    <property type="match status" value="3"/>
</dbReference>
<gene>
    <name evidence="7" type="ORF">WA026_018066</name>
</gene>
<keyword evidence="3" id="KW-0378">Hydrolase</keyword>
<evidence type="ECO:0000256" key="1">
    <source>
        <dbReference type="ARBA" id="ARBA00023157"/>
    </source>
</evidence>
<dbReference type="PROSITE" id="PS00134">
    <property type="entry name" value="TRYPSIN_HIS"/>
    <property type="match status" value="1"/>
</dbReference>
<evidence type="ECO:0000313" key="7">
    <source>
        <dbReference type="EMBL" id="KAK9881866.1"/>
    </source>
</evidence>
<feature type="disulfide bond" evidence="2">
    <location>
        <begin position="1576"/>
        <end position="1591"/>
    </location>
</feature>
<evidence type="ECO:0000259" key="6">
    <source>
        <dbReference type="PROSITE" id="PS50240"/>
    </source>
</evidence>
<dbReference type="PROSITE" id="PS01209">
    <property type="entry name" value="LDLRA_1"/>
    <property type="match status" value="2"/>
</dbReference>
<dbReference type="Gene3D" id="4.10.1220.10">
    <property type="entry name" value="EGF-type module"/>
    <property type="match status" value="1"/>
</dbReference>
<dbReference type="Proteomes" id="UP001431783">
    <property type="component" value="Unassembled WGS sequence"/>
</dbReference>
<feature type="disulfide bond" evidence="2">
    <location>
        <begin position="918"/>
        <end position="933"/>
    </location>
</feature>
<dbReference type="CDD" id="cd00190">
    <property type="entry name" value="Tryp_SPc"/>
    <property type="match status" value="1"/>
</dbReference>
<keyword evidence="5" id="KW-1133">Transmembrane helix</keyword>
<dbReference type="FunFam" id="2.40.10.10:FF:000111">
    <property type="entry name" value="Blast:Serine protease nudel"/>
    <property type="match status" value="1"/>
</dbReference>
<dbReference type="SMART" id="SM00020">
    <property type="entry name" value="Tryp_SPc"/>
    <property type="match status" value="1"/>
</dbReference>
<keyword evidence="5" id="KW-0812">Transmembrane</keyword>
<evidence type="ECO:0000256" key="3">
    <source>
        <dbReference type="RuleBase" id="RU363034"/>
    </source>
</evidence>
<comment type="caution">
    <text evidence="7">The sequence shown here is derived from an EMBL/GenBank/DDBJ whole genome shotgun (WGS) entry which is preliminary data.</text>
</comment>
<proteinExistence type="predicted"/>
<dbReference type="InterPro" id="IPR033116">
    <property type="entry name" value="TRYPSIN_SER"/>
</dbReference>
<keyword evidence="8" id="KW-1185">Reference proteome</keyword>
<feature type="disulfide bond" evidence="2">
    <location>
        <begin position="2020"/>
        <end position="2038"/>
    </location>
</feature>
<dbReference type="SUPFAM" id="SSF50494">
    <property type="entry name" value="Trypsin-like serine proteases"/>
    <property type="match status" value="2"/>
</dbReference>
<dbReference type="PROSITE" id="PS50240">
    <property type="entry name" value="TRYPSIN_DOM"/>
    <property type="match status" value="2"/>
</dbReference>
<dbReference type="InterPro" id="IPR001254">
    <property type="entry name" value="Trypsin_dom"/>
</dbReference>
<dbReference type="Pfam" id="PF09342">
    <property type="entry name" value="DUF1986"/>
    <property type="match status" value="1"/>
</dbReference>
<feature type="disulfide bond" evidence="2">
    <location>
        <begin position="1969"/>
        <end position="1987"/>
    </location>
</feature>
<keyword evidence="1 2" id="KW-1015">Disulfide bond</keyword>